<dbReference type="EMBL" id="BDGG01000002">
    <property type="protein sequence ID" value="GAU91757.1"/>
    <property type="molecule type" value="Genomic_DNA"/>
</dbReference>
<dbReference type="PANTHER" id="PTHR48462">
    <property type="entry name" value="PROTEIN, PUTATIVE-RELATED"/>
    <property type="match status" value="1"/>
</dbReference>
<evidence type="ECO:0000259" key="1">
    <source>
        <dbReference type="PROSITE" id="PS50878"/>
    </source>
</evidence>
<dbReference type="AlphaFoldDB" id="A0A1D1UWW8"/>
<feature type="domain" description="Reverse transcriptase" evidence="1">
    <location>
        <begin position="1"/>
        <end position="201"/>
    </location>
</feature>
<evidence type="ECO:0000313" key="2">
    <source>
        <dbReference type="EMBL" id="GAU91757.1"/>
    </source>
</evidence>
<reference evidence="2 3" key="1">
    <citation type="journal article" date="2016" name="Nat. Commun.">
        <title>Extremotolerant tardigrade genome and improved radiotolerance of human cultured cells by tardigrade-unique protein.</title>
        <authorList>
            <person name="Hashimoto T."/>
            <person name="Horikawa D.D."/>
            <person name="Saito Y."/>
            <person name="Kuwahara H."/>
            <person name="Kozuka-Hata H."/>
            <person name="Shin-I T."/>
            <person name="Minakuchi Y."/>
            <person name="Ohishi K."/>
            <person name="Motoyama A."/>
            <person name="Aizu T."/>
            <person name="Enomoto A."/>
            <person name="Kondo K."/>
            <person name="Tanaka S."/>
            <person name="Hara Y."/>
            <person name="Koshikawa S."/>
            <person name="Sagara H."/>
            <person name="Miura T."/>
            <person name="Yokobori S."/>
            <person name="Miyagawa K."/>
            <person name="Suzuki Y."/>
            <person name="Kubo T."/>
            <person name="Oyama M."/>
            <person name="Kohara Y."/>
            <person name="Fujiyama A."/>
            <person name="Arakawa K."/>
            <person name="Katayama T."/>
            <person name="Toyoda A."/>
            <person name="Kunieda T."/>
        </authorList>
    </citation>
    <scope>NUCLEOTIDE SEQUENCE [LARGE SCALE GENOMIC DNA]</scope>
    <source>
        <strain evidence="2 3">YOKOZUNA-1</strain>
    </source>
</reference>
<dbReference type="Proteomes" id="UP000186922">
    <property type="component" value="Unassembled WGS sequence"/>
</dbReference>
<accession>A0A1D1UWW8</accession>
<dbReference type="OrthoDB" id="7433202at2759"/>
<name>A0A1D1UWW8_RAMVA</name>
<sequence length="306" mass="33798">MEQRVRPEQVGCGTRGGAEAAVRAVRSFLEEGKTASQILLKLDSINAFNTIRRDVLIQIVHDTVPMYLPFVWQSYRRPSKLVYGEHVLESASGVQQGDPLGPLLFCLVIERLTKSLTSPLNAWYLDDGTIGGDVDCVVSDLQIVMTKGLEQGLELSTSKCELFSFGGSHQERVAIRQKVNVFCPGILLPSRSELSLLGAPFMEEGLEEAVRAKTGPMKVVSKRLCFMHVHQALLHILRSSSVWKFSEVLKEFDEVVRSSLAEITNVQMSVEPWRHATFPVGLGGLGIRRAEEVALPAFLASIHSAQ</sequence>
<evidence type="ECO:0000313" key="3">
    <source>
        <dbReference type="Proteomes" id="UP000186922"/>
    </source>
</evidence>
<gene>
    <name evidence="2" type="primary">RvY_03953-1</name>
    <name evidence="2" type="synonym">RvY_03953.1</name>
    <name evidence="2" type="ORF">RvY_03953</name>
</gene>
<keyword evidence="3" id="KW-1185">Reference proteome</keyword>
<comment type="caution">
    <text evidence="2">The sequence shown here is derived from an EMBL/GenBank/DDBJ whole genome shotgun (WGS) entry which is preliminary data.</text>
</comment>
<organism evidence="2 3">
    <name type="scientific">Ramazzottius varieornatus</name>
    <name type="common">Water bear</name>
    <name type="synonym">Tardigrade</name>
    <dbReference type="NCBI Taxonomy" id="947166"/>
    <lineage>
        <taxon>Eukaryota</taxon>
        <taxon>Metazoa</taxon>
        <taxon>Ecdysozoa</taxon>
        <taxon>Tardigrada</taxon>
        <taxon>Eutardigrada</taxon>
        <taxon>Parachela</taxon>
        <taxon>Hypsibioidea</taxon>
        <taxon>Ramazzottiidae</taxon>
        <taxon>Ramazzottius</taxon>
    </lineage>
</organism>
<dbReference type="PROSITE" id="PS50878">
    <property type="entry name" value="RT_POL"/>
    <property type="match status" value="1"/>
</dbReference>
<dbReference type="InterPro" id="IPR000477">
    <property type="entry name" value="RT_dom"/>
</dbReference>
<proteinExistence type="predicted"/>
<dbReference type="PANTHER" id="PTHR48462:SF1">
    <property type="entry name" value="PROTEIN, PUTATIVE-RELATED"/>
    <property type="match status" value="1"/>
</dbReference>
<dbReference type="Pfam" id="PF00078">
    <property type="entry name" value="RVT_1"/>
    <property type="match status" value="1"/>
</dbReference>
<protein>
    <recommendedName>
        <fullName evidence="1">Reverse transcriptase domain-containing protein</fullName>
    </recommendedName>
</protein>